<dbReference type="EMBL" id="CP019477">
    <property type="protein sequence ID" value="UQC85227.1"/>
    <property type="molecule type" value="Genomic_DNA"/>
</dbReference>
<dbReference type="AlphaFoldDB" id="A0A9Q8SX91"/>
<gene>
    <name evidence="1" type="ORF">CLUP02_10724</name>
</gene>
<dbReference type="KEGG" id="clup:CLUP02_10724"/>
<reference evidence="1" key="1">
    <citation type="journal article" date="2021" name="Mol. Plant Microbe Interact.">
        <title>Complete Genome Sequence of the Plant-Pathogenic Fungus Colletotrichum lupini.</title>
        <authorList>
            <person name="Baroncelli R."/>
            <person name="Pensec F."/>
            <person name="Da Lio D."/>
            <person name="Boufleur T."/>
            <person name="Vicente I."/>
            <person name="Sarrocco S."/>
            <person name="Picot A."/>
            <person name="Baraldi E."/>
            <person name="Sukno S."/>
            <person name="Thon M."/>
            <person name="Le Floch G."/>
        </authorList>
    </citation>
    <scope>NUCLEOTIDE SEQUENCE</scope>
    <source>
        <strain evidence="1">IMI 504893</strain>
    </source>
</reference>
<evidence type="ECO:0000313" key="2">
    <source>
        <dbReference type="Proteomes" id="UP000830671"/>
    </source>
</evidence>
<dbReference type="RefSeq" id="XP_049146842.1">
    <property type="nucleotide sequence ID" value="XM_049289697.1"/>
</dbReference>
<organism evidence="1 2">
    <name type="scientific">Colletotrichum lupini</name>
    <dbReference type="NCBI Taxonomy" id="145971"/>
    <lineage>
        <taxon>Eukaryota</taxon>
        <taxon>Fungi</taxon>
        <taxon>Dikarya</taxon>
        <taxon>Ascomycota</taxon>
        <taxon>Pezizomycotina</taxon>
        <taxon>Sordariomycetes</taxon>
        <taxon>Hypocreomycetidae</taxon>
        <taxon>Glomerellales</taxon>
        <taxon>Glomerellaceae</taxon>
        <taxon>Colletotrichum</taxon>
        <taxon>Colletotrichum acutatum species complex</taxon>
    </lineage>
</organism>
<name>A0A9Q8SX91_9PEZI</name>
<sequence>MTDRALQYKGPWYLYDYVSPNASTLDPTGTPFAMSPFMY</sequence>
<accession>A0A9Q8SX91</accession>
<protein>
    <submittedName>
        <fullName evidence="1">Uncharacterized protein</fullName>
    </submittedName>
</protein>
<dbReference type="GeneID" id="73344707"/>
<evidence type="ECO:0000313" key="1">
    <source>
        <dbReference type="EMBL" id="UQC85227.1"/>
    </source>
</evidence>
<proteinExistence type="predicted"/>
<dbReference type="Proteomes" id="UP000830671">
    <property type="component" value="Chromosome 5"/>
</dbReference>
<keyword evidence="2" id="KW-1185">Reference proteome</keyword>